<feature type="transmembrane region" description="Helical" evidence="12">
    <location>
        <begin position="175"/>
        <end position="197"/>
    </location>
</feature>
<proteinExistence type="inferred from homology"/>
<feature type="binding site" evidence="11">
    <location>
        <position position="419"/>
    </location>
    <ligand>
        <name>K(+)</name>
        <dbReference type="ChEBI" id="CHEBI:29103"/>
    </ligand>
</feature>
<comment type="similarity">
    <text evidence="10">Belongs to the TrkH potassium transport family.</text>
</comment>
<dbReference type="PANTHER" id="PTHR32024">
    <property type="entry name" value="TRK SYSTEM POTASSIUM UPTAKE PROTEIN TRKG-RELATED"/>
    <property type="match status" value="1"/>
</dbReference>
<evidence type="ECO:0000313" key="13">
    <source>
        <dbReference type="EMBL" id="PYE84730.1"/>
    </source>
</evidence>
<dbReference type="EMBL" id="QJTE01000002">
    <property type="protein sequence ID" value="PYE84730.1"/>
    <property type="molecule type" value="Genomic_DNA"/>
</dbReference>
<feature type="transmembrane region" description="Helical" evidence="12">
    <location>
        <begin position="381"/>
        <end position="404"/>
    </location>
</feature>
<dbReference type="GO" id="GO:0015379">
    <property type="term" value="F:potassium:chloride symporter activity"/>
    <property type="evidence" value="ECO:0007669"/>
    <property type="project" value="InterPro"/>
</dbReference>
<evidence type="ECO:0000256" key="3">
    <source>
        <dbReference type="ARBA" id="ARBA00022475"/>
    </source>
</evidence>
<dbReference type="OrthoDB" id="9810952at2"/>
<comment type="caution">
    <text evidence="13">The sequence shown here is derived from an EMBL/GenBank/DDBJ whole genome shotgun (WGS) entry which is preliminary data.</text>
</comment>
<keyword evidence="7 12" id="KW-1133">Transmembrane helix</keyword>
<gene>
    <name evidence="13" type="ORF">DFP88_102533</name>
</gene>
<keyword evidence="14" id="KW-1185">Reference proteome</keyword>
<keyword evidence="8 10" id="KW-0406">Ion transport</keyword>
<feature type="transmembrane region" description="Helical" evidence="12">
    <location>
        <begin position="443"/>
        <end position="468"/>
    </location>
</feature>
<accession>A0A318SSC7</accession>
<evidence type="ECO:0000256" key="6">
    <source>
        <dbReference type="ARBA" id="ARBA00022958"/>
    </source>
</evidence>
<protein>
    <recommendedName>
        <fullName evidence="10">Trk system potassium uptake protein</fullName>
    </recommendedName>
</protein>
<keyword evidence="10" id="KW-0997">Cell inner membrane</keyword>
<organism evidence="13 14">
    <name type="scientific">Pseudoroseicyclus aestuarii</name>
    <dbReference type="NCBI Taxonomy" id="1795041"/>
    <lineage>
        <taxon>Bacteria</taxon>
        <taxon>Pseudomonadati</taxon>
        <taxon>Pseudomonadota</taxon>
        <taxon>Alphaproteobacteria</taxon>
        <taxon>Rhodobacterales</taxon>
        <taxon>Paracoccaceae</taxon>
        <taxon>Pseudoroseicyclus</taxon>
    </lineage>
</organism>
<feature type="transmembrane region" description="Helical" evidence="12">
    <location>
        <begin position="125"/>
        <end position="144"/>
    </location>
</feature>
<keyword evidence="2 10" id="KW-0813">Transport</keyword>
<dbReference type="AlphaFoldDB" id="A0A318SSC7"/>
<feature type="binding site" evidence="11">
    <location>
        <position position="102"/>
    </location>
    <ligand>
        <name>K(+)</name>
        <dbReference type="ChEBI" id="CHEBI:29103"/>
    </ligand>
</feature>
<dbReference type="GO" id="GO:0046872">
    <property type="term" value="F:metal ion binding"/>
    <property type="evidence" value="ECO:0007669"/>
    <property type="project" value="UniProtKB-KW"/>
</dbReference>
<feature type="transmembrane region" description="Helical" evidence="12">
    <location>
        <begin position="33"/>
        <end position="52"/>
    </location>
</feature>
<feature type="binding site" evidence="11">
    <location>
        <position position="303"/>
    </location>
    <ligand>
        <name>K(+)</name>
        <dbReference type="ChEBI" id="CHEBI:29103"/>
    </ligand>
</feature>
<keyword evidence="5 12" id="KW-0812">Transmembrane</keyword>
<feature type="transmembrane region" description="Helical" evidence="12">
    <location>
        <begin position="261"/>
        <end position="279"/>
    </location>
</feature>
<evidence type="ECO:0000256" key="2">
    <source>
        <dbReference type="ARBA" id="ARBA00022448"/>
    </source>
</evidence>
<evidence type="ECO:0000313" key="14">
    <source>
        <dbReference type="Proteomes" id="UP000248311"/>
    </source>
</evidence>
<evidence type="ECO:0000256" key="7">
    <source>
        <dbReference type="ARBA" id="ARBA00022989"/>
    </source>
</evidence>
<evidence type="ECO:0000256" key="9">
    <source>
        <dbReference type="ARBA" id="ARBA00023136"/>
    </source>
</evidence>
<feature type="transmembrane region" description="Helical" evidence="12">
    <location>
        <begin position="64"/>
        <end position="85"/>
    </location>
</feature>
<evidence type="ECO:0000256" key="12">
    <source>
        <dbReference type="SAM" id="Phobius"/>
    </source>
</evidence>
<dbReference type="InterPro" id="IPR004772">
    <property type="entry name" value="TrkH"/>
</dbReference>
<keyword evidence="9 10" id="KW-0472">Membrane</keyword>
<keyword evidence="11" id="KW-0479">Metal-binding</keyword>
<dbReference type="Pfam" id="PF02386">
    <property type="entry name" value="TrkH"/>
    <property type="match status" value="2"/>
</dbReference>
<feature type="binding site" evidence="11">
    <location>
        <position position="302"/>
    </location>
    <ligand>
        <name>K(+)</name>
        <dbReference type="ChEBI" id="CHEBI:29103"/>
    </ligand>
</feature>
<feature type="transmembrane region" description="Helical" evidence="12">
    <location>
        <begin position="310"/>
        <end position="332"/>
    </location>
</feature>
<evidence type="ECO:0000256" key="8">
    <source>
        <dbReference type="ARBA" id="ARBA00023065"/>
    </source>
</evidence>
<dbReference type="GO" id="GO:0005886">
    <property type="term" value="C:plasma membrane"/>
    <property type="evidence" value="ECO:0007669"/>
    <property type="project" value="UniProtKB-SubCell"/>
</dbReference>
<evidence type="ECO:0000256" key="11">
    <source>
        <dbReference type="PIRSR" id="PIRSR006247-1"/>
    </source>
</evidence>
<name>A0A318SSC7_9RHOB</name>
<evidence type="ECO:0000256" key="10">
    <source>
        <dbReference type="PIRNR" id="PIRNR006247"/>
    </source>
</evidence>
<keyword evidence="6 10" id="KW-0630">Potassium</keyword>
<dbReference type="InterPro" id="IPR003445">
    <property type="entry name" value="Cat_transpt"/>
</dbReference>
<evidence type="ECO:0000256" key="4">
    <source>
        <dbReference type="ARBA" id="ARBA00022538"/>
    </source>
</evidence>
<sequence>MTFVLFVNALILCAAGGLMLVEGLLFPLTRGPFLEAGMLALCAGLLTGLCASPRLEAMRPLHTFLLTASVWLTAGLAGALPLWLWGMSFTDAVFEAISGITTTGSTVMTGLDDTPQGILFWRAQLQWFGGVGFIVTGMALLPVMRVGGMQLFRTESSERGENELTTATRFASATLWVYCSLTAVCAMVYALGGMTAFEAVVHAMTTLSTGGFSTSDSSFGQFASPWLQWSGTLFMLAGGLPFAWYIHIARGGSPWSEQVTALLRTLAFVIGGLTLWRMISGEVGLEPALREVAFNVVSVVTTTGFATTDYLTWGAFAATAFFVLTAMGGCTGSTSGGGKMMRWILLSRSISAEIARIHQPHRIDRIRYEGRAVGQDRIDGVISFMGFFFLTFALLSVALTLLGLDIATATSGALTALANVGPGVGSIIGPAGTFAPLPDGAKWLLAVGMYVGRLEMLTVFVLLTPVFWREAT</sequence>
<feature type="binding site" evidence="11">
    <location>
        <position position="420"/>
    </location>
    <ligand>
        <name>K(+)</name>
        <dbReference type="ChEBI" id="CHEBI:29103"/>
    </ligand>
</feature>
<reference evidence="13 14" key="1">
    <citation type="submission" date="2018-06" db="EMBL/GenBank/DDBJ databases">
        <title>Genomic Encyclopedia of Type Strains, Phase III (KMG-III): the genomes of soil and plant-associated and newly described type strains.</title>
        <authorList>
            <person name="Whitman W."/>
        </authorList>
    </citation>
    <scope>NUCLEOTIDE SEQUENCE [LARGE SCALE GENOMIC DNA]</scope>
    <source>
        <strain evidence="13 14">CECT 9025</strain>
    </source>
</reference>
<feature type="binding site" evidence="11">
    <location>
        <position position="103"/>
    </location>
    <ligand>
        <name>K(+)</name>
        <dbReference type="ChEBI" id="CHEBI:29103"/>
    </ligand>
</feature>
<dbReference type="RefSeq" id="WP_110813790.1">
    <property type="nucleotide sequence ID" value="NZ_QJTE01000002.1"/>
</dbReference>
<dbReference type="Proteomes" id="UP000248311">
    <property type="component" value="Unassembled WGS sequence"/>
</dbReference>
<evidence type="ECO:0000256" key="1">
    <source>
        <dbReference type="ARBA" id="ARBA00004651"/>
    </source>
</evidence>
<feature type="binding site" evidence="11">
    <location>
        <position position="210"/>
    </location>
    <ligand>
        <name>K(+)</name>
        <dbReference type="ChEBI" id="CHEBI:29103"/>
    </ligand>
</feature>
<keyword evidence="4 10" id="KW-0633">Potassium transport</keyword>
<comment type="subcellular location">
    <subcellularLocation>
        <location evidence="10">Cell inner membrane</location>
        <topology evidence="10">Multi-pass membrane protein</topology>
    </subcellularLocation>
    <subcellularLocation>
        <location evidence="1">Cell membrane</location>
        <topology evidence="1">Multi-pass membrane protein</topology>
    </subcellularLocation>
</comment>
<dbReference type="PIRSF" id="PIRSF006247">
    <property type="entry name" value="TrkH"/>
    <property type="match status" value="1"/>
</dbReference>
<dbReference type="PANTHER" id="PTHR32024:SF3">
    <property type="entry name" value="TRK SYSTEM POTASSIUM UPTAKE PROTEIN"/>
    <property type="match status" value="1"/>
</dbReference>
<comment type="function">
    <text evidence="10">Low-affinity potassium transport system. Interacts with Trk system potassium uptake protein TrkA.</text>
</comment>
<evidence type="ECO:0000256" key="5">
    <source>
        <dbReference type="ARBA" id="ARBA00022692"/>
    </source>
</evidence>
<feature type="transmembrane region" description="Helical" evidence="12">
    <location>
        <begin position="226"/>
        <end position="249"/>
    </location>
</feature>
<keyword evidence="3 10" id="KW-1003">Cell membrane</keyword>